<keyword evidence="4" id="KW-1185">Reference proteome</keyword>
<organism evidence="3 4">
    <name type="scientific">Talaromyces amestolkiae</name>
    <dbReference type="NCBI Taxonomy" id="1196081"/>
    <lineage>
        <taxon>Eukaryota</taxon>
        <taxon>Fungi</taxon>
        <taxon>Dikarya</taxon>
        <taxon>Ascomycota</taxon>
        <taxon>Pezizomycotina</taxon>
        <taxon>Eurotiomycetes</taxon>
        <taxon>Eurotiomycetidae</taxon>
        <taxon>Eurotiales</taxon>
        <taxon>Trichocomaceae</taxon>
        <taxon>Talaromyces</taxon>
        <taxon>Talaromyces sect. Talaromyces</taxon>
    </lineage>
</organism>
<evidence type="ECO:0000313" key="3">
    <source>
        <dbReference type="EMBL" id="RAO71759.1"/>
    </source>
</evidence>
<evidence type="ECO:0000256" key="1">
    <source>
        <dbReference type="ARBA" id="ARBA00022801"/>
    </source>
</evidence>
<keyword evidence="1" id="KW-0378">Hydrolase</keyword>
<feature type="domain" description="Alpha/beta hydrolase fold-3" evidence="2">
    <location>
        <begin position="13"/>
        <end position="190"/>
    </location>
</feature>
<protein>
    <recommendedName>
        <fullName evidence="2">Alpha/beta hydrolase fold-3 domain-containing protein</fullName>
    </recommendedName>
</protein>
<dbReference type="InterPro" id="IPR029058">
    <property type="entry name" value="AB_hydrolase_fold"/>
</dbReference>
<gene>
    <name evidence="3" type="ORF">BHQ10_007771</name>
</gene>
<dbReference type="Proteomes" id="UP000249363">
    <property type="component" value="Unassembled WGS sequence"/>
</dbReference>
<dbReference type="InterPro" id="IPR013094">
    <property type="entry name" value="AB_hydrolase_3"/>
</dbReference>
<dbReference type="EMBL" id="MIKG01000016">
    <property type="protein sequence ID" value="RAO71759.1"/>
    <property type="molecule type" value="Genomic_DNA"/>
</dbReference>
<name>A0A364L7J1_TALAM</name>
<accession>A0A364L7J1</accession>
<dbReference type="STRING" id="1196081.A0A364L7J1"/>
<evidence type="ECO:0000259" key="2">
    <source>
        <dbReference type="Pfam" id="PF07859"/>
    </source>
</evidence>
<dbReference type="OrthoDB" id="2152029at2759"/>
<sequence length="238" mass="26645">MNYTLQKCNETGLNVGVAILEYDLVPSQRYPRQMIQAISAFKAVLACGYTPGDILIGGDSAGGHLALSLLSHLHHPRPEVDLSISLETHLRGCFVVSPLLSLNSLTTRSYRQRFSVDSLSYKTIREWGDHLIGHSPWREETCQGLGWGMTLDVPENWWQDLKIVDHILVTGGHEELFRDHIIQFVDVLKRRSSADLTAYIAIDEAHDGPLMDFRAHRQPGSSTNAVTDWIISTLSSKL</sequence>
<dbReference type="AlphaFoldDB" id="A0A364L7J1"/>
<reference evidence="3 4" key="1">
    <citation type="journal article" date="2017" name="Biotechnol. Biofuels">
        <title>Differential beta-glucosidase expression as a function of carbon source availability in Talaromyces amestolkiae: a genomic and proteomic approach.</title>
        <authorList>
            <person name="de Eugenio L.I."/>
            <person name="Mendez-Liter J.A."/>
            <person name="Nieto-Dominguez M."/>
            <person name="Alonso L."/>
            <person name="Gil-Munoz J."/>
            <person name="Barriuso J."/>
            <person name="Prieto A."/>
            <person name="Martinez M.J."/>
        </authorList>
    </citation>
    <scope>NUCLEOTIDE SEQUENCE [LARGE SCALE GENOMIC DNA]</scope>
    <source>
        <strain evidence="3 4">CIB</strain>
    </source>
</reference>
<dbReference type="PANTHER" id="PTHR48081:SF31">
    <property type="entry name" value="STERYL ACETYL HYDROLASE MUG81-RELATED"/>
    <property type="match status" value="1"/>
</dbReference>
<dbReference type="SUPFAM" id="SSF53474">
    <property type="entry name" value="alpha/beta-Hydrolases"/>
    <property type="match status" value="1"/>
</dbReference>
<dbReference type="Pfam" id="PF07859">
    <property type="entry name" value="Abhydrolase_3"/>
    <property type="match status" value="1"/>
</dbReference>
<dbReference type="PANTHER" id="PTHR48081">
    <property type="entry name" value="AB HYDROLASE SUPERFAMILY PROTEIN C4A8.06C"/>
    <property type="match status" value="1"/>
</dbReference>
<dbReference type="GeneID" id="63796986"/>
<comment type="caution">
    <text evidence="3">The sequence shown here is derived from an EMBL/GenBank/DDBJ whole genome shotgun (WGS) entry which is preliminary data.</text>
</comment>
<dbReference type="GO" id="GO:0016787">
    <property type="term" value="F:hydrolase activity"/>
    <property type="evidence" value="ECO:0007669"/>
    <property type="project" value="UniProtKB-KW"/>
</dbReference>
<dbReference type="InterPro" id="IPR050300">
    <property type="entry name" value="GDXG_lipolytic_enzyme"/>
</dbReference>
<proteinExistence type="predicted"/>
<dbReference type="RefSeq" id="XP_040736274.1">
    <property type="nucleotide sequence ID" value="XM_040880503.1"/>
</dbReference>
<dbReference type="Gene3D" id="3.40.50.1820">
    <property type="entry name" value="alpha/beta hydrolase"/>
    <property type="match status" value="1"/>
</dbReference>
<evidence type="ECO:0000313" key="4">
    <source>
        <dbReference type="Proteomes" id="UP000249363"/>
    </source>
</evidence>